<name>A0A8H4XLU3_9HYPO</name>
<dbReference type="EMBL" id="JABEYC010000311">
    <property type="protein sequence ID" value="KAF4979249.1"/>
    <property type="molecule type" value="Genomic_DNA"/>
</dbReference>
<evidence type="ECO:0000256" key="1">
    <source>
        <dbReference type="SAM" id="MobiDB-lite"/>
    </source>
</evidence>
<feature type="compositionally biased region" description="Low complexity" evidence="1">
    <location>
        <begin position="54"/>
        <end position="65"/>
    </location>
</feature>
<dbReference type="Proteomes" id="UP000635477">
    <property type="component" value="Unassembled WGS sequence"/>
</dbReference>
<evidence type="ECO:0000313" key="3">
    <source>
        <dbReference type="Proteomes" id="UP000635477"/>
    </source>
</evidence>
<feature type="region of interest" description="Disordered" evidence="1">
    <location>
        <begin position="1"/>
        <end position="84"/>
    </location>
</feature>
<proteinExistence type="predicted"/>
<dbReference type="AlphaFoldDB" id="A0A8H4XLU3"/>
<reference evidence="2" key="1">
    <citation type="journal article" date="2020" name="BMC Genomics">
        <title>Correction to: Identification and distribution of gene clusters required for synthesis of sphingolipid metabolism inhibitors in diverse species of the filamentous fungus Fusarium.</title>
        <authorList>
            <person name="Kim H.S."/>
            <person name="Lohmar J.M."/>
            <person name="Busman M."/>
            <person name="Brown D.W."/>
            <person name="Naumann T.A."/>
            <person name="Divon H.H."/>
            <person name="Lysoe E."/>
            <person name="Uhlig S."/>
            <person name="Proctor R.H."/>
        </authorList>
    </citation>
    <scope>NUCLEOTIDE SEQUENCE</scope>
    <source>
        <strain evidence="2">NRRL 22465</strain>
    </source>
</reference>
<evidence type="ECO:0000313" key="2">
    <source>
        <dbReference type="EMBL" id="KAF4979249.1"/>
    </source>
</evidence>
<sequence>MSRVEEVVGPVRAPVAAPPAAPAASRGDGDDVAGSFHATAAAQDDKGDEEDADQAAGDSSDLDGGQAVGSGVMGRGDGTVRGGA</sequence>
<keyword evidence="3" id="KW-1185">Reference proteome</keyword>
<feature type="compositionally biased region" description="Gly residues" evidence="1">
    <location>
        <begin position="66"/>
        <end position="84"/>
    </location>
</feature>
<protein>
    <submittedName>
        <fullName evidence="2">Uncharacterized protein</fullName>
    </submittedName>
</protein>
<reference evidence="2" key="2">
    <citation type="submission" date="2020-05" db="EMBL/GenBank/DDBJ databases">
        <authorList>
            <person name="Kim H.-S."/>
            <person name="Proctor R.H."/>
            <person name="Brown D.W."/>
        </authorList>
    </citation>
    <scope>NUCLEOTIDE SEQUENCE</scope>
    <source>
        <strain evidence="2">NRRL 22465</strain>
    </source>
</reference>
<gene>
    <name evidence="2" type="ORF">FZEAL_4494</name>
</gene>
<accession>A0A8H4XLU3</accession>
<organism evidence="2 3">
    <name type="scientific">Fusarium zealandicum</name>
    <dbReference type="NCBI Taxonomy" id="1053134"/>
    <lineage>
        <taxon>Eukaryota</taxon>
        <taxon>Fungi</taxon>
        <taxon>Dikarya</taxon>
        <taxon>Ascomycota</taxon>
        <taxon>Pezizomycotina</taxon>
        <taxon>Sordariomycetes</taxon>
        <taxon>Hypocreomycetidae</taxon>
        <taxon>Hypocreales</taxon>
        <taxon>Nectriaceae</taxon>
        <taxon>Fusarium</taxon>
        <taxon>Fusarium staphyleae species complex</taxon>
    </lineage>
</organism>
<comment type="caution">
    <text evidence="2">The sequence shown here is derived from an EMBL/GenBank/DDBJ whole genome shotgun (WGS) entry which is preliminary data.</text>
</comment>